<dbReference type="SUPFAM" id="SSF49854">
    <property type="entry name" value="Spermadhesin, CUB domain"/>
    <property type="match status" value="1"/>
</dbReference>
<reference evidence="1 2" key="1">
    <citation type="submission" date="2021-06" db="EMBL/GenBank/DDBJ databases">
        <title>Caerostris extrusa draft genome.</title>
        <authorList>
            <person name="Kono N."/>
            <person name="Arakawa K."/>
        </authorList>
    </citation>
    <scope>NUCLEOTIDE SEQUENCE [LARGE SCALE GENOMIC DNA]</scope>
</reference>
<protein>
    <recommendedName>
        <fullName evidence="3">CUB domain-containing protein</fullName>
    </recommendedName>
</protein>
<evidence type="ECO:0000313" key="1">
    <source>
        <dbReference type="EMBL" id="GIY64911.1"/>
    </source>
</evidence>
<evidence type="ECO:0000313" key="2">
    <source>
        <dbReference type="Proteomes" id="UP001054945"/>
    </source>
</evidence>
<keyword evidence="2" id="KW-1185">Reference proteome</keyword>
<dbReference type="Proteomes" id="UP001054945">
    <property type="component" value="Unassembled WGS sequence"/>
</dbReference>
<accession>A0AAV4V3R1</accession>
<sequence>MTTINVQDEITSSKPGDKTAPLTFTSCCESKFCGDTKVPDVLISTKYRMLVTYKASANHNTYKGFKAHYEGISFQFIS</sequence>
<organism evidence="1 2">
    <name type="scientific">Caerostris extrusa</name>
    <name type="common">Bark spider</name>
    <name type="synonym">Caerostris bankana</name>
    <dbReference type="NCBI Taxonomy" id="172846"/>
    <lineage>
        <taxon>Eukaryota</taxon>
        <taxon>Metazoa</taxon>
        <taxon>Ecdysozoa</taxon>
        <taxon>Arthropoda</taxon>
        <taxon>Chelicerata</taxon>
        <taxon>Arachnida</taxon>
        <taxon>Araneae</taxon>
        <taxon>Araneomorphae</taxon>
        <taxon>Entelegynae</taxon>
        <taxon>Araneoidea</taxon>
        <taxon>Araneidae</taxon>
        <taxon>Caerostris</taxon>
    </lineage>
</organism>
<dbReference type="EMBL" id="BPLR01013940">
    <property type="protein sequence ID" value="GIY64911.1"/>
    <property type="molecule type" value="Genomic_DNA"/>
</dbReference>
<gene>
    <name evidence="1" type="ORF">CEXT_778611</name>
</gene>
<proteinExistence type="predicted"/>
<comment type="caution">
    <text evidence="1">The sequence shown here is derived from an EMBL/GenBank/DDBJ whole genome shotgun (WGS) entry which is preliminary data.</text>
</comment>
<name>A0AAV4V3R1_CAEEX</name>
<dbReference type="Gene3D" id="2.60.120.290">
    <property type="entry name" value="Spermadhesin, CUB domain"/>
    <property type="match status" value="1"/>
</dbReference>
<evidence type="ECO:0008006" key="3">
    <source>
        <dbReference type="Google" id="ProtNLM"/>
    </source>
</evidence>
<dbReference type="InterPro" id="IPR035914">
    <property type="entry name" value="Sperma_CUB_dom_sf"/>
</dbReference>
<dbReference type="AlphaFoldDB" id="A0AAV4V3R1"/>